<sequence>MYEHLNKQYILSADIGGSHISAALIDASSRVLLDNSLQRVSIQQNADAETIITTWTNTLKRTIADIPKENLIGITLAIPGPFDYETGVCWMQGVNKYEALYGLNIANILREQLALSPNCPILFENDATCFGIGESLSTEMKVYEKVLAITLGTGLGSTFIENQAVVKYGENIPQNGYLYNVPFADGIAEDYLSAQWLIKRYTQLTGNELSAVLPIAVLALNEDIAAKQVFEEYGENLKEALMPWIVKFGAKCVVVGGNICKSASLFITPLQQVLATHKIPLKISEFMELSAIMGATSLVDSPPKPWRKSSQALLPQTMGQLQIPEDTYNMYPFHTLGDGKIFQGYQTLAQWMMTQESICIDGYVGNDWLYIQQILTSYFQEAGIHVEWIKMADFMKNEEVITQIVNPFVGEKDAVWGKKTNLSMSDFFEVERYKSQVFEEKDVDLTIVIGTGSALFGKGKIVYFDLPKNEIQYRMRAGHITNLGNTKPENAVQMYKRFYFVDWVVCNSHRQSIVERIEIVADGQWRFDTNWMFFQELQKGLKQLTQQPIRVRPWFEAGAWGGQWMKDNFEQIYTQEVNYAWSFELIVPENGLVFESDQKLLEVSFDWLMEQQPEGILGKDAARFGTEFPIRFDFLDTFQGGNLSIQCHPSLAYIQEHFGETITQDETYYILDAQPNATVFLGFQEDIQANEFKDVLENSVKNNIPVDIEKYVRAFEAKKHDLFLIPNGTVHSAGANNMVLEISATPYIFTFKMYDWLRLDLAGQPRPINIEHAFNNLDFSRKGERVEQELIAKETILSQFDDGQIVRLSTHEQHFYAINRLEFISQISLPTNQQCHIMMLVEGEAILLETDTGYSAKYHYAETIVVPAGVKHFKIINLGSTEVKVIQAFIK</sequence>
<dbReference type="Proteomes" id="UP000524404">
    <property type="component" value="Unassembled WGS sequence"/>
</dbReference>
<comment type="caution">
    <text evidence="2">The sequence shown here is derived from an EMBL/GenBank/DDBJ whole genome shotgun (WGS) entry which is preliminary data.</text>
</comment>
<dbReference type="InterPro" id="IPR000600">
    <property type="entry name" value="ROK"/>
</dbReference>
<dbReference type="Gene3D" id="2.60.120.10">
    <property type="entry name" value="Jelly Rolls"/>
    <property type="match status" value="1"/>
</dbReference>
<dbReference type="InterPro" id="IPR043129">
    <property type="entry name" value="ATPase_NBD"/>
</dbReference>
<proteinExistence type="inferred from homology"/>
<evidence type="ECO:0000313" key="2">
    <source>
        <dbReference type="EMBL" id="MBB6002555.1"/>
    </source>
</evidence>
<accession>A0A841EHB8</accession>
<organism evidence="2 3">
    <name type="scientific">Arcicella rosea</name>
    <dbReference type="NCBI Taxonomy" id="502909"/>
    <lineage>
        <taxon>Bacteria</taxon>
        <taxon>Pseudomonadati</taxon>
        <taxon>Bacteroidota</taxon>
        <taxon>Cytophagia</taxon>
        <taxon>Cytophagales</taxon>
        <taxon>Flectobacillaceae</taxon>
        <taxon>Arcicella</taxon>
    </lineage>
</organism>
<keyword evidence="2" id="KW-0413">Isomerase</keyword>
<dbReference type="GO" id="GO:0016853">
    <property type="term" value="F:isomerase activity"/>
    <property type="evidence" value="ECO:0007669"/>
    <property type="project" value="UniProtKB-KW"/>
</dbReference>
<dbReference type="RefSeq" id="WP_184131782.1">
    <property type="nucleotide sequence ID" value="NZ_JACHKT010000006.1"/>
</dbReference>
<keyword evidence="2" id="KW-0418">Kinase</keyword>
<dbReference type="Gene3D" id="3.30.420.40">
    <property type="match status" value="2"/>
</dbReference>
<comment type="similarity">
    <text evidence="1">Belongs to the ROK (NagC/XylR) family.</text>
</comment>
<reference evidence="2 3" key="1">
    <citation type="submission" date="2020-08" db="EMBL/GenBank/DDBJ databases">
        <title>Functional genomics of gut bacteria from endangered species of beetles.</title>
        <authorList>
            <person name="Carlos-Shanley C."/>
        </authorList>
    </citation>
    <scope>NUCLEOTIDE SEQUENCE [LARGE SCALE GENOMIC DNA]</scope>
    <source>
        <strain evidence="2 3">S00070</strain>
    </source>
</reference>
<evidence type="ECO:0000313" key="3">
    <source>
        <dbReference type="Proteomes" id="UP000524404"/>
    </source>
</evidence>
<protein>
    <submittedName>
        <fullName evidence="2">Putative NBD/HSP70 family sugar kinase/mannose-6-phosphate isomerase class I</fullName>
    </submittedName>
</protein>
<evidence type="ECO:0000256" key="1">
    <source>
        <dbReference type="ARBA" id="ARBA00006479"/>
    </source>
</evidence>
<dbReference type="SUPFAM" id="SSF53067">
    <property type="entry name" value="Actin-like ATPase domain"/>
    <property type="match status" value="1"/>
</dbReference>
<gene>
    <name evidence="2" type="ORF">HNP25_001207</name>
</gene>
<dbReference type="PANTHER" id="PTHR18964:SF149">
    <property type="entry name" value="BIFUNCTIONAL UDP-N-ACETYLGLUCOSAMINE 2-EPIMERASE_N-ACETYLMANNOSAMINE KINASE"/>
    <property type="match status" value="1"/>
</dbReference>
<dbReference type="CDD" id="cd07010">
    <property type="entry name" value="cupin_PMI_type_I_N_bac"/>
    <property type="match status" value="1"/>
</dbReference>
<name>A0A841EHB8_9BACT</name>
<dbReference type="GO" id="GO:0016301">
    <property type="term" value="F:kinase activity"/>
    <property type="evidence" value="ECO:0007669"/>
    <property type="project" value="UniProtKB-KW"/>
</dbReference>
<dbReference type="SUPFAM" id="SSF51182">
    <property type="entry name" value="RmlC-like cupins"/>
    <property type="match status" value="1"/>
</dbReference>
<dbReference type="PANTHER" id="PTHR18964">
    <property type="entry name" value="ROK (REPRESSOR, ORF, KINASE) FAMILY"/>
    <property type="match status" value="1"/>
</dbReference>
<dbReference type="AlphaFoldDB" id="A0A841EHB8"/>
<dbReference type="InterPro" id="IPR014710">
    <property type="entry name" value="RmlC-like_jellyroll"/>
</dbReference>
<dbReference type="EMBL" id="JACHKT010000006">
    <property type="protein sequence ID" value="MBB6002555.1"/>
    <property type="molecule type" value="Genomic_DNA"/>
</dbReference>
<keyword evidence="3" id="KW-1185">Reference proteome</keyword>
<dbReference type="Pfam" id="PF00480">
    <property type="entry name" value="ROK"/>
    <property type="match status" value="1"/>
</dbReference>
<keyword evidence="2" id="KW-0808">Transferase</keyword>
<dbReference type="InterPro" id="IPR011051">
    <property type="entry name" value="RmlC_Cupin_sf"/>
</dbReference>